<reference evidence="11 12" key="1">
    <citation type="submission" date="2016-05" db="EMBL/GenBank/DDBJ databases">
        <title>Genomic Taxonomy of the Vibrionaceae.</title>
        <authorList>
            <person name="Gomez-Gil B."/>
            <person name="Enciso-Ibarra J."/>
        </authorList>
    </citation>
    <scope>NUCLEOTIDE SEQUENCE [LARGE SCALE GENOMIC DNA]</scope>
    <source>
        <strain evidence="11 12">CAIM 1920</strain>
    </source>
</reference>
<evidence type="ECO:0000313" key="11">
    <source>
        <dbReference type="EMBL" id="ODA33040.1"/>
    </source>
</evidence>
<protein>
    <recommendedName>
        <fullName evidence="13">Chemotaxis protein</fullName>
    </recommendedName>
</protein>
<dbReference type="InterPro" id="IPR004090">
    <property type="entry name" value="Chemotax_Me-accpt_rcpt"/>
</dbReference>
<evidence type="ECO:0000256" key="1">
    <source>
        <dbReference type="ARBA" id="ARBA00004141"/>
    </source>
</evidence>
<gene>
    <name evidence="11" type="ORF">A8L45_12175</name>
</gene>
<dbReference type="GO" id="GO:0016020">
    <property type="term" value="C:membrane"/>
    <property type="evidence" value="ECO:0007669"/>
    <property type="project" value="UniProtKB-SubCell"/>
</dbReference>
<evidence type="ECO:0008006" key="13">
    <source>
        <dbReference type="Google" id="ProtNLM"/>
    </source>
</evidence>
<dbReference type="RefSeq" id="WP_068902611.1">
    <property type="nucleotide sequence ID" value="NZ_JBHUIF010000015.1"/>
</dbReference>
<evidence type="ECO:0000259" key="10">
    <source>
        <dbReference type="PROSITE" id="PS50885"/>
    </source>
</evidence>
<dbReference type="Proteomes" id="UP000094936">
    <property type="component" value="Unassembled WGS sequence"/>
</dbReference>
<accession>A0A1C3EII3</accession>
<evidence type="ECO:0000259" key="9">
    <source>
        <dbReference type="PROSITE" id="PS50111"/>
    </source>
</evidence>
<dbReference type="AlphaFoldDB" id="A0A1C3EII3"/>
<dbReference type="STRING" id="1080227.A8L45_12175"/>
<keyword evidence="5 7" id="KW-0807">Transducer</keyword>
<sequence length="539" mass="60040">MTVRQRLLIAYLFFTLSVLGLGISAVWVSSRSADATTEYIETQLPELWMLTALEKDYRAIADLSQKIKAQLLFWNEVNTQYETLKLDYDEQWLQLAQNENMSQWLLSINDQRNAFDAYLEELEKAIAEKSYYDAGRVVDFKLYAALDPILLAVNDKLTQSDLQAKNNAYGLINFLNFQSKLIIGGTLVALLIVTFLMLWLRSSVVLRIDKIAKALTELEADSDLTIRLTDSQKDEVSAVAVASNSLLDKFGHFVSRIQYKTDQLESHSDILSSQSQLVEKVTQTTREQIEEVAQSISVMEYTVNDINSSVQNTREFIVEAVAGNQTIQGKMTETTDSIHDSMDYIGQVSKTIKALTDTSENITGVMDVIEGIAQQTNLLALNAAIEAARAGEQGRGFAVVADEVRNLSLRTAESTGQIRRWIDDLSEQVSSADTLLESCLDASNRNQASTHELHKHLQGMDSIFSQLDEISEKVETTLTSQLRELTNISSRRDALNHGSHDLNDTVSATAKISETLTVEAGELKGLIAQFRTSPTLVEG</sequence>
<dbReference type="GO" id="GO:0006935">
    <property type="term" value="P:chemotaxis"/>
    <property type="evidence" value="ECO:0007669"/>
    <property type="project" value="InterPro"/>
</dbReference>
<organism evidence="11 12">
    <name type="scientific">Veronia pacifica</name>
    <dbReference type="NCBI Taxonomy" id="1080227"/>
    <lineage>
        <taxon>Bacteria</taxon>
        <taxon>Pseudomonadati</taxon>
        <taxon>Pseudomonadota</taxon>
        <taxon>Gammaproteobacteria</taxon>
        <taxon>Vibrionales</taxon>
        <taxon>Vibrionaceae</taxon>
        <taxon>Veronia</taxon>
    </lineage>
</organism>
<dbReference type="PRINTS" id="PR00260">
    <property type="entry name" value="CHEMTRNSDUCR"/>
</dbReference>
<comment type="caution">
    <text evidence="11">The sequence shown here is derived from an EMBL/GenBank/DDBJ whole genome shotgun (WGS) entry which is preliminary data.</text>
</comment>
<dbReference type="GO" id="GO:0007165">
    <property type="term" value="P:signal transduction"/>
    <property type="evidence" value="ECO:0007669"/>
    <property type="project" value="UniProtKB-KW"/>
</dbReference>
<dbReference type="PANTHER" id="PTHR32089:SF119">
    <property type="entry name" value="METHYL-ACCEPTING CHEMOTAXIS PROTEIN CTPL"/>
    <property type="match status" value="1"/>
</dbReference>
<comment type="subcellular location">
    <subcellularLocation>
        <location evidence="1">Membrane</location>
        <topology evidence="1">Multi-pass membrane protein</topology>
    </subcellularLocation>
</comment>
<evidence type="ECO:0000256" key="2">
    <source>
        <dbReference type="ARBA" id="ARBA00022692"/>
    </source>
</evidence>
<keyword evidence="3 8" id="KW-1133">Transmembrane helix</keyword>
<feature type="transmembrane region" description="Helical" evidence="8">
    <location>
        <begin position="181"/>
        <end position="200"/>
    </location>
</feature>
<dbReference type="SUPFAM" id="SSF58104">
    <property type="entry name" value="Methyl-accepting chemotaxis protein (MCP) signaling domain"/>
    <property type="match status" value="1"/>
</dbReference>
<comment type="similarity">
    <text evidence="6">Belongs to the methyl-accepting chemotaxis (MCP) protein family.</text>
</comment>
<dbReference type="PROSITE" id="PS50885">
    <property type="entry name" value="HAMP"/>
    <property type="match status" value="1"/>
</dbReference>
<proteinExistence type="inferred from homology"/>
<evidence type="ECO:0000256" key="3">
    <source>
        <dbReference type="ARBA" id="ARBA00022989"/>
    </source>
</evidence>
<keyword evidence="4 8" id="KW-0472">Membrane</keyword>
<dbReference type="PANTHER" id="PTHR32089">
    <property type="entry name" value="METHYL-ACCEPTING CHEMOTAXIS PROTEIN MCPB"/>
    <property type="match status" value="1"/>
</dbReference>
<keyword evidence="12" id="KW-1185">Reference proteome</keyword>
<evidence type="ECO:0000256" key="4">
    <source>
        <dbReference type="ARBA" id="ARBA00023136"/>
    </source>
</evidence>
<dbReference type="Gene3D" id="1.10.287.950">
    <property type="entry name" value="Methyl-accepting chemotaxis protein"/>
    <property type="match status" value="1"/>
</dbReference>
<evidence type="ECO:0000256" key="7">
    <source>
        <dbReference type="PROSITE-ProRule" id="PRU00284"/>
    </source>
</evidence>
<dbReference type="OrthoDB" id="5914597at2"/>
<dbReference type="SMART" id="SM00283">
    <property type="entry name" value="MA"/>
    <property type="match status" value="1"/>
</dbReference>
<keyword evidence="2 8" id="KW-0812">Transmembrane</keyword>
<dbReference type="EMBL" id="LYBM01000020">
    <property type="protein sequence ID" value="ODA33040.1"/>
    <property type="molecule type" value="Genomic_DNA"/>
</dbReference>
<dbReference type="PROSITE" id="PS50111">
    <property type="entry name" value="CHEMOTAXIS_TRANSDUC_2"/>
    <property type="match status" value="1"/>
</dbReference>
<dbReference type="InterPro" id="IPR004089">
    <property type="entry name" value="MCPsignal_dom"/>
</dbReference>
<dbReference type="InterPro" id="IPR003660">
    <property type="entry name" value="HAMP_dom"/>
</dbReference>
<feature type="domain" description="HAMP" evidence="10">
    <location>
        <begin position="202"/>
        <end position="255"/>
    </location>
</feature>
<dbReference type="GO" id="GO:0004888">
    <property type="term" value="F:transmembrane signaling receptor activity"/>
    <property type="evidence" value="ECO:0007669"/>
    <property type="project" value="InterPro"/>
</dbReference>
<evidence type="ECO:0000313" key="12">
    <source>
        <dbReference type="Proteomes" id="UP000094936"/>
    </source>
</evidence>
<name>A0A1C3EII3_9GAMM</name>
<evidence type="ECO:0000256" key="5">
    <source>
        <dbReference type="ARBA" id="ARBA00023224"/>
    </source>
</evidence>
<dbReference type="Pfam" id="PF00015">
    <property type="entry name" value="MCPsignal"/>
    <property type="match status" value="1"/>
</dbReference>
<evidence type="ECO:0000256" key="6">
    <source>
        <dbReference type="ARBA" id="ARBA00029447"/>
    </source>
</evidence>
<evidence type="ECO:0000256" key="8">
    <source>
        <dbReference type="SAM" id="Phobius"/>
    </source>
</evidence>
<feature type="domain" description="Methyl-accepting transducer" evidence="9">
    <location>
        <begin position="260"/>
        <end position="524"/>
    </location>
</feature>